<comment type="caution">
    <text evidence="5">The sequence shown here is derived from an EMBL/GenBank/DDBJ whole genome shotgun (WGS) entry which is preliminary data.</text>
</comment>
<organism evidence="5 6">
    <name type="scientific">Candidatus Nitrosotenuis uzonensis</name>
    <dbReference type="NCBI Taxonomy" id="1407055"/>
    <lineage>
        <taxon>Archaea</taxon>
        <taxon>Nitrososphaerota</taxon>
        <taxon>Candidatus Nitrosotenuis</taxon>
    </lineage>
</organism>
<dbReference type="GO" id="GO:0005507">
    <property type="term" value="F:copper ion binding"/>
    <property type="evidence" value="ECO:0007669"/>
    <property type="project" value="InterPro"/>
</dbReference>
<dbReference type="EMBL" id="CBTY010000009">
    <property type="protein sequence ID" value="CDI06300.1"/>
    <property type="molecule type" value="Genomic_DNA"/>
</dbReference>
<keyword evidence="6" id="KW-1185">Reference proteome</keyword>
<evidence type="ECO:0000256" key="1">
    <source>
        <dbReference type="ARBA" id="ARBA00022723"/>
    </source>
</evidence>
<keyword evidence="1" id="KW-0479">Metal-binding</keyword>
<name>V6AUU0_9ARCH</name>
<dbReference type="InterPro" id="IPR052721">
    <property type="entry name" value="ET_Amicyanin"/>
</dbReference>
<protein>
    <submittedName>
        <fullName evidence="5">Copper binding protein, plastocyanin/azurin family</fullName>
    </submittedName>
</protein>
<dbReference type="InterPro" id="IPR000923">
    <property type="entry name" value="BlueCu_1"/>
</dbReference>
<feature type="domain" description="Blue (type 1) copper" evidence="4">
    <location>
        <begin position="70"/>
        <end position="150"/>
    </location>
</feature>
<proteinExistence type="predicted"/>
<dbReference type="PANTHER" id="PTHR36507:SF1">
    <property type="entry name" value="BLL1555 PROTEIN"/>
    <property type="match status" value="1"/>
</dbReference>
<evidence type="ECO:0000259" key="4">
    <source>
        <dbReference type="Pfam" id="PF00127"/>
    </source>
</evidence>
<dbReference type="InterPro" id="IPR008972">
    <property type="entry name" value="Cupredoxin"/>
</dbReference>
<accession>V6AUU0</accession>
<evidence type="ECO:0000256" key="2">
    <source>
        <dbReference type="ARBA" id="ARBA00023008"/>
    </source>
</evidence>
<keyword evidence="3" id="KW-0812">Transmembrane</keyword>
<feature type="transmembrane region" description="Helical" evidence="3">
    <location>
        <begin position="12"/>
        <end position="34"/>
    </location>
</feature>
<dbReference type="GO" id="GO:0009055">
    <property type="term" value="F:electron transfer activity"/>
    <property type="evidence" value="ECO:0007669"/>
    <property type="project" value="InterPro"/>
</dbReference>
<sequence>MSNTPTSSHAYGIGIIAVIVGVAMGIGYYQMYYLPEESAKPSVSHEILEPVDVTKIDIIPGSALPDQKDNFVPKLVNIQLGIDNKVIWHNSDDTPHTVTPDHNVADSYSGQFGSPGVIKAGETYEFLFTEDTEIEYHCQPHPWMKGKLIVTKQRF</sequence>
<dbReference type="Pfam" id="PF00127">
    <property type="entry name" value="Copper-bind"/>
    <property type="match status" value="1"/>
</dbReference>
<dbReference type="PANTHER" id="PTHR36507">
    <property type="entry name" value="BLL1555 PROTEIN"/>
    <property type="match status" value="1"/>
</dbReference>
<evidence type="ECO:0000313" key="5">
    <source>
        <dbReference type="EMBL" id="CDI06300.1"/>
    </source>
</evidence>
<dbReference type="Proteomes" id="UP000018159">
    <property type="component" value="Unassembled WGS sequence"/>
</dbReference>
<dbReference type="STRING" id="1407055.NITUZ_40466"/>
<keyword evidence="3" id="KW-0472">Membrane</keyword>
<evidence type="ECO:0000256" key="3">
    <source>
        <dbReference type="SAM" id="Phobius"/>
    </source>
</evidence>
<keyword evidence="3" id="KW-1133">Transmembrane helix</keyword>
<dbReference type="AlphaFoldDB" id="V6AUU0"/>
<dbReference type="SUPFAM" id="SSF49503">
    <property type="entry name" value="Cupredoxins"/>
    <property type="match status" value="1"/>
</dbReference>
<reference evidence="5 6" key="1">
    <citation type="journal article" date="2013" name="PLoS ONE">
        <title>Enrichment and Genome Sequence of the Group I.1a Ammonia-Oxidizing Archaeon ?Ca. Nitrosotenuis uzonensis? Representing a Clade Globally.</title>
        <authorList>
            <person name="Lebedeva E.V."/>
            <person name="Hatzenpichler R."/>
            <person name="Pelletier E."/>
            <person name="Schuster N."/>
            <person name="Hauzmayer S."/>
            <person name="Bulaev A."/>
            <person name="Grigor'eva N.V."/>
            <person name="Galushko A."/>
            <person name="Schmid M."/>
            <person name="Palatinszky M."/>
            <person name="Le Paslier D."/>
            <person name="Daims H."/>
            <person name="Wagner M."/>
        </authorList>
    </citation>
    <scope>NUCLEOTIDE SEQUENCE [LARGE SCALE GENOMIC DNA]</scope>
    <source>
        <strain evidence="5 6">N4</strain>
    </source>
</reference>
<gene>
    <name evidence="5" type="ORF">NITUZ_40466</name>
</gene>
<dbReference type="Gene3D" id="2.60.40.420">
    <property type="entry name" value="Cupredoxins - blue copper proteins"/>
    <property type="match status" value="1"/>
</dbReference>
<evidence type="ECO:0000313" key="6">
    <source>
        <dbReference type="Proteomes" id="UP000018159"/>
    </source>
</evidence>
<keyword evidence="2" id="KW-0186">Copper</keyword>